<sequence length="124" mass="13376">MVMTIFRNAIAWLIPALLVSAGANAMASSLVLPSPAQLAGHWQLRQQGQVCKLDLIAQPNAVAGDIGCAQQWLEQTPVTWLPTPDGIWLMNAEGTGITHLNRQKDGEYTATSKSGLTLVLQRTQ</sequence>
<dbReference type="Gene3D" id="2.40.128.10">
    <property type="match status" value="1"/>
</dbReference>
<keyword evidence="3" id="KW-0483">Metalloprotease inhibitor</keyword>
<evidence type="ECO:0000256" key="7">
    <source>
        <dbReference type="ARBA" id="ARBA00023215"/>
    </source>
</evidence>
<organism evidence="10 11">
    <name type="scientific">Pseudomonas gessardii</name>
    <dbReference type="NCBI Taxonomy" id="78544"/>
    <lineage>
        <taxon>Bacteria</taxon>
        <taxon>Pseudomonadati</taxon>
        <taxon>Pseudomonadota</taxon>
        <taxon>Gammaproteobacteria</taxon>
        <taxon>Pseudomonadales</taxon>
        <taxon>Pseudomonadaceae</taxon>
        <taxon>Pseudomonas</taxon>
    </lineage>
</organism>
<keyword evidence="4" id="KW-0646">Protease inhibitor</keyword>
<dbReference type="AlphaFoldDB" id="A0A7Y1MVF5"/>
<keyword evidence="6" id="KW-0574">Periplasm</keyword>
<evidence type="ECO:0000256" key="8">
    <source>
        <dbReference type="SAM" id="SignalP"/>
    </source>
</evidence>
<dbReference type="Pfam" id="PF02974">
    <property type="entry name" value="Inh"/>
    <property type="match status" value="1"/>
</dbReference>
<keyword evidence="5 8" id="KW-0732">Signal</keyword>
<name>A0A7Y1MVF5_9PSED</name>
<dbReference type="EMBL" id="JAAQYP010000080">
    <property type="protein sequence ID" value="NNA99099.1"/>
    <property type="molecule type" value="Genomic_DNA"/>
</dbReference>
<gene>
    <name evidence="10" type="ORF">HBO33_28570</name>
</gene>
<evidence type="ECO:0000256" key="5">
    <source>
        <dbReference type="ARBA" id="ARBA00022729"/>
    </source>
</evidence>
<protein>
    <submittedName>
        <fullName evidence="10">AprI/Inh family metalloprotease inhibitor</fullName>
    </submittedName>
</protein>
<proteinExistence type="inferred from homology"/>
<comment type="similarity">
    <text evidence="2">Belongs to the protease inhibitor I38 family.</text>
</comment>
<dbReference type="InterPro" id="IPR021140">
    <property type="entry name" value="Inh/Omp19"/>
</dbReference>
<evidence type="ECO:0000313" key="10">
    <source>
        <dbReference type="EMBL" id="NNA99099.1"/>
    </source>
</evidence>
<feature type="domain" description="Alkaline proteinase inhibitor/ Outer membrane lipoprotein Omp19" evidence="9">
    <location>
        <begin position="33"/>
        <end position="122"/>
    </location>
</feature>
<dbReference type="Proteomes" id="UP000542111">
    <property type="component" value="Unassembled WGS sequence"/>
</dbReference>
<comment type="subcellular location">
    <subcellularLocation>
        <location evidence="1">Periplasm</location>
    </subcellularLocation>
</comment>
<feature type="signal peptide" evidence="8">
    <location>
        <begin position="1"/>
        <end position="27"/>
    </location>
</feature>
<evidence type="ECO:0000256" key="4">
    <source>
        <dbReference type="ARBA" id="ARBA00022690"/>
    </source>
</evidence>
<comment type="caution">
    <text evidence="10">The sequence shown here is derived from an EMBL/GenBank/DDBJ whole genome shotgun (WGS) entry which is preliminary data.</text>
</comment>
<reference evidence="10 11" key="1">
    <citation type="journal article" date="2020" name="Front. Microbiol.">
        <title>Genetic Organization of the aprX-lipA2 Operon Affects the Proteolytic Potential of Pseudomonas Species in Milk.</title>
        <authorList>
            <person name="Maier C."/>
            <person name="Huptas C."/>
            <person name="von Neubeck M."/>
            <person name="Scherer S."/>
            <person name="Wenning M."/>
            <person name="Lucking G."/>
        </authorList>
    </citation>
    <scope>NUCLEOTIDE SEQUENCE [LARGE SCALE GENOMIC DNA]</scope>
    <source>
        <strain evidence="10 11">G4779</strain>
    </source>
</reference>
<dbReference type="SUPFAM" id="SSF50882">
    <property type="entry name" value="beta-Barrel protease inhibitors"/>
    <property type="match status" value="1"/>
</dbReference>
<evidence type="ECO:0000256" key="6">
    <source>
        <dbReference type="ARBA" id="ARBA00022764"/>
    </source>
</evidence>
<evidence type="ECO:0000259" key="9">
    <source>
        <dbReference type="Pfam" id="PF02974"/>
    </source>
</evidence>
<dbReference type="OrthoDB" id="6996810at2"/>
<dbReference type="GO" id="GO:0008191">
    <property type="term" value="F:metalloendopeptidase inhibitor activity"/>
    <property type="evidence" value="ECO:0007669"/>
    <property type="project" value="InterPro"/>
</dbReference>
<dbReference type="InterPro" id="IPR016085">
    <property type="entry name" value="Protease_inh_B-barrel_dom"/>
</dbReference>
<evidence type="ECO:0000313" key="11">
    <source>
        <dbReference type="Proteomes" id="UP000542111"/>
    </source>
</evidence>
<accession>A0A7Y1MVF5</accession>
<dbReference type="InterPro" id="IPR022815">
    <property type="entry name" value="Inh"/>
</dbReference>
<dbReference type="GO" id="GO:0042597">
    <property type="term" value="C:periplasmic space"/>
    <property type="evidence" value="ECO:0007669"/>
    <property type="project" value="UniProtKB-SubCell"/>
</dbReference>
<keyword evidence="7" id="KW-0481">Metalloenzyme inhibitor</keyword>
<evidence type="ECO:0000256" key="3">
    <source>
        <dbReference type="ARBA" id="ARBA00022608"/>
    </source>
</evidence>
<evidence type="ECO:0000256" key="2">
    <source>
        <dbReference type="ARBA" id="ARBA00006813"/>
    </source>
</evidence>
<feature type="chain" id="PRO_5030512039" evidence="8">
    <location>
        <begin position="28"/>
        <end position="124"/>
    </location>
</feature>
<dbReference type="PRINTS" id="PR01274">
    <property type="entry name" value="MPTASEINHBTR"/>
</dbReference>
<evidence type="ECO:0000256" key="1">
    <source>
        <dbReference type="ARBA" id="ARBA00004418"/>
    </source>
</evidence>